<feature type="compositionally biased region" description="Pro residues" evidence="1">
    <location>
        <begin position="236"/>
        <end position="247"/>
    </location>
</feature>
<gene>
    <name evidence="3" type="ORF">SEMRO_661_G183110.1</name>
</gene>
<feature type="compositionally biased region" description="Basic and acidic residues" evidence="1">
    <location>
        <begin position="134"/>
        <end position="165"/>
    </location>
</feature>
<dbReference type="InterPro" id="IPR049227">
    <property type="entry name" value="DUF6824"/>
</dbReference>
<feature type="compositionally biased region" description="Polar residues" evidence="1">
    <location>
        <begin position="365"/>
        <end position="374"/>
    </location>
</feature>
<reference evidence="3" key="1">
    <citation type="submission" date="2020-06" db="EMBL/GenBank/DDBJ databases">
        <authorList>
            <consortium name="Plant Systems Biology data submission"/>
        </authorList>
    </citation>
    <scope>NUCLEOTIDE SEQUENCE</scope>
    <source>
        <strain evidence="3">D6</strain>
    </source>
</reference>
<sequence>MSSEKEDAEAAPVVTDDGEEDSKPQATKDGEEKEDAKEEEEQPKKPKIDPKDWPLKDIKEPSDNDVLFGRGGGTNHAKGNKRYRKMVEDRKLEYVNSKRLDKPLVALEIIRLWRAQDPPGRFLKLDSNGTWADVGDKKAREKTSQALREKAPLIRKQQEEERMQQDGDDNSDGEKDQSTKNTRFAEGTNTESKKGSVKKAVLARDHSLGREYLQAGETMNLEGFSWRDPLGKGKKGPPPPGGMPPPSHGGMAPPSHGGMPPPSHGGMPPPPPPGQFPIQQTFSNSSLGSFGMPPPSEYGRVPSFGPPPPIGGTFHRVPTDEYSRQGFSNPPVMPGYQGYGPSARSGSWTHNQAHAMPPLREHSLSQHPLRNASATHAAPLNAFDDRPSSGYWGGPPPPPGHQPFSGPYRDGSGGPPPPPPGQQPYGGPYREGSGSYPPPPGRGMMQPPPPVTTHHPPPYAVDPAIAKTWSGQSDEDISRMYPGGHRPPPSQKPDHFDRPADFDDQMAKPQIIKRMTSNQNETFETKPDLVGPSVKRAALNRDQSAAANRLKAASLPDYYNKDGRLFDPVKEMNNLADNMEQSTLRGGDGAPPEKKPLDADERNTTLDTVAMELMTRPDVITDNSRASTAEVLALDGLENDPAINVDNESAPAPPRPSAMNANNRMTTMEACFAELDAVTAKPMALTGTDRVSTSDYLDLGDGPLTEFDFDGMSGKAV</sequence>
<feature type="compositionally biased region" description="Basic and acidic residues" evidence="1">
    <location>
        <begin position="21"/>
        <end position="62"/>
    </location>
</feature>
<dbReference type="EMBL" id="CAICTM010000660">
    <property type="protein sequence ID" value="CAB9514556.1"/>
    <property type="molecule type" value="Genomic_DNA"/>
</dbReference>
<organism evidence="3 4">
    <name type="scientific">Seminavis robusta</name>
    <dbReference type="NCBI Taxonomy" id="568900"/>
    <lineage>
        <taxon>Eukaryota</taxon>
        <taxon>Sar</taxon>
        <taxon>Stramenopiles</taxon>
        <taxon>Ochrophyta</taxon>
        <taxon>Bacillariophyta</taxon>
        <taxon>Bacillariophyceae</taxon>
        <taxon>Bacillariophycidae</taxon>
        <taxon>Naviculales</taxon>
        <taxon>Naviculaceae</taxon>
        <taxon>Seminavis</taxon>
    </lineage>
</organism>
<comment type="caution">
    <text evidence="3">The sequence shown here is derived from an EMBL/GenBank/DDBJ whole genome shotgun (WGS) entry which is preliminary data.</text>
</comment>
<feature type="region of interest" description="Disordered" evidence="1">
    <location>
        <begin position="215"/>
        <end position="502"/>
    </location>
</feature>
<feature type="domain" description="DUF6824" evidence="2">
    <location>
        <begin position="65"/>
        <end position="149"/>
    </location>
</feature>
<feature type="compositionally biased region" description="Pro residues" evidence="1">
    <location>
        <begin position="436"/>
        <end position="460"/>
    </location>
</feature>
<proteinExistence type="predicted"/>
<feature type="compositionally biased region" description="Polar residues" evidence="1">
    <location>
        <begin position="277"/>
        <end position="288"/>
    </location>
</feature>
<evidence type="ECO:0000256" key="1">
    <source>
        <dbReference type="SAM" id="MobiDB-lite"/>
    </source>
</evidence>
<evidence type="ECO:0000313" key="3">
    <source>
        <dbReference type="EMBL" id="CAB9514556.1"/>
    </source>
</evidence>
<feature type="compositionally biased region" description="Polar residues" evidence="1">
    <location>
        <begin position="179"/>
        <end position="190"/>
    </location>
</feature>
<dbReference type="AlphaFoldDB" id="A0A9N8HHV4"/>
<feature type="region of interest" description="Disordered" evidence="1">
    <location>
        <begin position="1"/>
        <end position="83"/>
    </location>
</feature>
<feature type="compositionally biased region" description="Basic and acidic residues" evidence="1">
    <location>
        <begin position="492"/>
        <end position="501"/>
    </location>
</feature>
<protein>
    <submittedName>
        <fullName evidence="3">Nitrilase family, member 2</fullName>
    </submittedName>
</protein>
<feature type="compositionally biased region" description="Low complexity" evidence="1">
    <location>
        <begin position="248"/>
        <end position="258"/>
    </location>
</feature>
<name>A0A9N8HHV4_9STRA</name>
<feature type="compositionally biased region" description="Low complexity" evidence="1">
    <location>
        <begin position="423"/>
        <end position="435"/>
    </location>
</feature>
<feature type="compositionally biased region" description="Pro residues" evidence="1">
    <location>
        <begin position="259"/>
        <end position="275"/>
    </location>
</feature>
<keyword evidence="4" id="KW-1185">Reference proteome</keyword>
<evidence type="ECO:0000259" key="2">
    <source>
        <dbReference type="Pfam" id="PF20710"/>
    </source>
</evidence>
<feature type="region of interest" description="Disordered" evidence="1">
    <location>
        <begin position="119"/>
        <end position="201"/>
    </location>
</feature>
<accession>A0A9N8HHV4</accession>
<evidence type="ECO:0000313" key="4">
    <source>
        <dbReference type="Proteomes" id="UP001153069"/>
    </source>
</evidence>
<dbReference type="Pfam" id="PF20710">
    <property type="entry name" value="DUF6824"/>
    <property type="match status" value="1"/>
</dbReference>
<dbReference type="OrthoDB" id="47840at2759"/>
<dbReference type="Proteomes" id="UP001153069">
    <property type="component" value="Unassembled WGS sequence"/>
</dbReference>